<organism evidence="3 4">
    <name type="scientific">Micromonospora polyrhachis</name>
    <dbReference type="NCBI Taxonomy" id="1282883"/>
    <lineage>
        <taxon>Bacteria</taxon>
        <taxon>Bacillati</taxon>
        <taxon>Actinomycetota</taxon>
        <taxon>Actinomycetes</taxon>
        <taxon>Micromonosporales</taxon>
        <taxon>Micromonosporaceae</taxon>
        <taxon>Micromonospora</taxon>
    </lineage>
</organism>
<sequence>MRYRRRGQRQEPKERPFARRLKYEGAKEGLGKLAEWGGAALGMLLGVAATRLGVPLNPSMAATGGAILGGLLGSSGKAFVAAGMDHLRERREQRAAAGSQDSQVGGAGGRGCRRGSGSNGRTRTPRVAHFWSGPIGEAGQVISGIGDVIQQIERAHEALGGVSEAMRGTHDRVMMMLSGGRSEVVQQTHARLTSARTHVEDSLTLLRLANEDLRGYLMSI</sequence>
<dbReference type="RefSeq" id="WP_184534077.1">
    <property type="nucleotide sequence ID" value="NZ_JACHJW010000001.1"/>
</dbReference>
<dbReference type="Proteomes" id="UP000578819">
    <property type="component" value="Unassembled WGS sequence"/>
</dbReference>
<keyword evidence="2" id="KW-1133">Transmembrane helix</keyword>
<evidence type="ECO:0000313" key="4">
    <source>
        <dbReference type="Proteomes" id="UP000578819"/>
    </source>
</evidence>
<evidence type="ECO:0000256" key="1">
    <source>
        <dbReference type="SAM" id="MobiDB-lite"/>
    </source>
</evidence>
<proteinExistence type="predicted"/>
<evidence type="ECO:0000256" key="2">
    <source>
        <dbReference type="SAM" id="Phobius"/>
    </source>
</evidence>
<feature type="transmembrane region" description="Helical" evidence="2">
    <location>
        <begin position="60"/>
        <end position="84"/>
    </location>
</feature>
<keyword evidence="4" id="KW-1185">Reference proteome</keyword>
<feature type="transmembrane region" description="Helical" evidence="2">
    <location>
        <begin position="33"/>
        <end position="54"/>
    </location>
</feature>
<dbReference type="EMBL" id="JACHJW010000001">
    <property type="protein sequence ID" value="MBB4957902.1"/>
    <property type="molecule type" value="Genomic_DNA"/>
</dbReference>
<keyword evidence="2" id="KW-0472">Membrane</keyword>
<name>A0A7W7WNR0_9ACTN</name>
<evidence type="ECO:0000313" key="3">
    <source>
        <dbReference type="EMBL" id="MBB4957902.1"/>
    </source>
</evidence>
<reference evidence="3 4" key="1">
    <citation type="submission" date="2020-08" db="EMBL/GenBank/DDBJ databases">
        <title>Sequencing the genomes of 1000 actinobacteria strains.</title>
        <authorList>
            <person name="Klenk H.-P."/>
        </authorList>
    </citation>
    <scope>NUCLEOTIDE SEQUENCE [LARGE SCALE GENOMIC DNA]</scope>
    <source>
        <strain evidence="3 4">DSM 45886</strain>
    </source>
</reference>
<protein>
    <submittedName>
        <fullName evidence="3">Uncharacterized protein</fullName>
    </submittedName>
</protein>
<accession>A0A7W7WNR0</accession>
<dbReference type="AlphaFoldDB" id="A0A7W7WNR0"/>
<keyword evidence="2" id="KW-0812">Transmembrane</keyword>
<gene>
    <name evidence="3" type="ORF">FHR38_001635</name>
</gene>
<feature type="region of interest" description="Disordered" evidence="1">
    <location>
        <begin position="90"/>
        <end position="125"/>
    </location>
</feature>
<comment type="caution">
    <text evidence="3">The sequence shown here is derived from an EMBL/GenBank/DDBJ whole genome shotgun (WGS) entry which is preliminary data.</text>
</comment>